<reference evidence="2 3" key="1">
    <citation type="submission" date="2017-07" db="EMBL/GenBank/DDBJ databases">
        <title>Genome sequence of the Sordaria macrospora wild type strain R19027.</title>
        <authorList>
            <person name="Nowrousian M."/>
            <person name="Teichert I."/>
            <person name="Kueck U."/>
        </authorList>
    </citation>
    <scope>NUCLEOTIDE SEQUENCE [LARGE SCALE GENOMIC DNA]</scope>
    <source>
        <strain evidence="2 3">R19027</strain>
        <tissue evidence="2">Mycelium</tissue>
    </source>
</reference>
<sequence length="364" mass="39798">MTGSGYTYNSDRLPEDEGHIYRSPASSPPPPYNLVIRRASASHPQGPNSTILTAFRAHQNGTQTQDYAHVTSVSPDSAYAAVLASEMAGVEGPVYHHLVQVPYPETGHPPGSLPGSLPGSSPVLPGFPPPPLSPRSPDQTHLVPQPLPTHTGTDPGYVSSSIQPNSPGPTQQPTTAAIAPASILTPKATDTAMDTDCTEPSWTPDQDRYILRLRKRDQKSHQEISRELEGVFQAKRDASAVKERLAWLRAWRKVVWKDEEQLDALLQQQLSALSPSPADHAQLASTRDAVQLQLREMIRQGNLVSDIEQGVLNWQGEMNPQEQRDRGREQERVDEDEIAVVDGHEATSTAGNQAEDFEMVSLND</sequence>
<dbReference type="VEuPathDB" id="FungiDB:SMAC_05941"/>
<organism evidence="2 3">
    <name type="scientific">Sordaria macrospora</name>
    <dbReference type="NCBI Taxonomy" id="5147"/>
    <lineage>
        <taxon>Eukaryota</taxon>
        <taxon>Fungi</taxon>
        <taxon>Dikarya</taxon>
        <taxon>Ascomycota</taxon>
        <taxon>Pezizomycotina</taxon>
        <taxon>Sordariomycetes</taxon>
        <taxon>Sordariomycetidae</taxon>
        <taxon>Sordariales</taxon>
        <taxon>Sordariaceae</taxon>
        <taxon>Sordaria</taxon>
    </lineage>
</organism>
<feature type="compositionally biased region" description="Basic and acidic residues" evidence="1">
    <location>
        <begin position="322"/>
        <end position="331"/>
    </location>
</feature>
<feature type="compositionally biased region" description="Polar residues" evidence="1">
    <location>
        <begin position="148"/>
        <end position="165"/>
    </location>
</feature>
<accession>A0A8S8ZGQ3</accession>
<proteinExistence type="predicted"/>
<gene>
    <name evidence="2" type="ORF">SMACR_05941</name>
</gene>
<dbReference type="AlphaFoldDB" id="A0A8S8ZGQ3"/>
<feature type="region of interest" description="Disordered" evidence="1">
    <location>
        <begin position="314"/>
        <end position="364"/>
    </location>
</feature>
<comment type="caution">
    <text evidence="2">The sequence shown here is derived from an EMBL/GenBank/DDBJ whole genome shotgun (WGS) entry which is preliminary data.</text>
</comment>
<feature type="compositionally biased region" description="Low complexity" evidence="1">
    <location>
        <begin position="109"/>
        <end position="124"/>
    </location>
</feature>
<feature type="compositionally biased region" description="Polar residues" evidence="1">
    <location>
        <begin position="1"/>
        <end position="10"/>
    </location>
</feature>
<evidence type="ECO:0000313" key="3">
    <source>
        <dbReference type="Proteomes" id="UP000433876"/>
    </source>
</evidence>
<protein>
    <submittedName>
        <fullName evidence="2">Uncharacterized protein</fullName>
    </submittedName>
</protein>
<evidence type="ECO:0000313" key="2">
    <source>
        <dbReference type="EMBL" id="KAA8628819.1"/>
    </source>
</evidence>
<dbReference type="Proteomes" id="UP000433876">
    <property type="component" value="Unassembled WGS sequence"/>
</dbReference>
<dbReference type="EMBL" id="NMPR01000162">
    <property type="protein sequence ID" value="KAA8628819.1"/>
    <property type="molecule type" value="Genomic_DNA"/>
</dbReference>
<name>A0A8S8ZGQ3_SORMA</name>
<feature type="compositionally biased region" description="Pro residues" evidence="1">
    <location>
        <begin position="125"/>
        <end position="134"/>
    </location>
</feature>
<evidence type="ECO:0000256" key="1">
    <source>
        <dbReference type="SAM" id="MobiDB-lite"/>
    </source>
</evidence>
<feature type="region of interest" description="Disordered" evidence="1">
    <location>
        <begin position="101"/>
        <end position="175"/>
    </location>
</feature>
<feature type="region of interest" description="Disordered" evidence="1">
    <location>
        <begin position="1"/>
        <end position="35"/>
    </location>
</feature>